<feature type="compositionally biased region" description="Acidic residues" evidence="2">
    <location>
        <begin position="613"/>
        <end position="628"/>
    </location>
</feature>
<feature type="region of interest" description="Disordered" evidence="2">
    <location>
        <begin position="281"/>
        <end position="300"/>
    </location>
</feature>
<evidence type="ECO:0000256" key="3">
    <source>
        <dbReference type="SAM" id="SignalP"/>
    </source>
</evidence>
<feature type="domain" description="K Homology" evidence="4">
    <location>
        <begin position="382"/>
        <end position="530"/>
    </location>
</feature>
<feature type="region of interest" description="Disordered" evidence="2">
    <location>
        <begin position="554"/>
        <end position="648"/>
    </location>
</feature>
<dbReference type="EMBL" id="CDMZ01000099">
    <property type="protein sequence ID" value="CEM06579.1"/>
    <property type="molecule type" value="Genomic_DNA"/>
</dbReference>
<feature type="compositionally biased region" description="Basic and acidic residues" evidence="2">
    <location>
        <begin position="635"/>
        <end position="648"/>
    </location>
</feature>
<evidence type="ECO:0000256" key="1">
    <source>
        <dbReference type="PROSITE-ProRule" id="PRU00117"/>
    </source>
</evidence>
<dbReference type="SMART" id="SM00322">
    <property type="entry name" value="KH"/>
    <property type="match status" value="2"/>
</dbReference>
<feature type="compositionally biased region" description="Polar residues" evidence="2">
    <location>
        <begin position="207"/>
        <end position="220"/>
    </location>
</feature>
<dbReference type="SUPFAM" id="SSF54791">
    <property type="entry name" value="Eukaryotic type KH-domain (KH-domain type I)"/>
    <property type="match status" value="2"/>
</dbReference>
<dbReference type="AlphaFoldDB" id="A0A0G4F4B4"/>
<feature type="domain" description="K Homology" evidence="4">
    <location>
        <begin position="303"/>
        <end position="373"/>
    </location>
</feature>
<evidence type="ECO:0000256" key="2">
    <source>
        <dbReference type="SAM" id="MobiDB-lite"/>
    </source>
</evidence>
<feature type="signal peptide" evidence="3">
    <location>
        <begin position="1"/>
        <end position="20"/>
    </location>
</feature>
<dbReference type="InterPro" id="IPR036612">
    <property type="entry name" value="KH_dom_type_1_sf"/>
</dbReference>
<dbReference type="InterPro" id="IPR004087">
    <property type="entry name" value="KH_dom"/>
</dbReference>
<evidence type="ECO:0000259" key="4">
    <source>
        <dbReference type="SMART" id="SM00322"/>
    </source>
</evidence>
<feature type="compositionally biased region" description="Basic and acidic residues" evidence="2">
    <location>
        <begin position="192"/>
        <end position="201"/>
    </location>
</feature>
<feature type="chain" id="PRO_5005188288" description="K Homology domain-containing protein" evidence="3">
    <location>
        <begin position="21"/>
        <end position="648"/>
    </location>
</feature>
<dbReference type="GO" id="GO:0003723">
    <property type="term" value="F:RNA binding"/>
    <property type="evidence" value="ECO:0007669"/>
    <property type="project" value="UniProtKB-UniRule"/>
</dbReference>
<gene>
    <name evidence="5" type="ORF">Cvel_2697</name>
</gene>
<dbReference type="VEuPathDB" id="CryptoDB:Cvel_2697"/>
<evidence type="ECO:0000313" key="5">
    <source>
        <dbReference type="EMBL" id="CEM06579.1"/>
    </source>
</evidence>
<proteinExistence type="predicted"/>
<dbReference type="CDD" id="cd00105">
    <property type="entry name" value="KH-I"/>
    <property type="match status" value="1"/>
</dbReference>
<protein>
    <recommendedName>
        <fullName evidence="4">K Homology domain-containing protein</fullName>
    </recommendedName>
</protein>
<name>A0A0G4F4B4_9ALVE</name>
<organism evidence="5">
    <name type="scientific">Chromera velia CCMP2878</name>
    <dbReference type="NCBI Taxonomy" id="1169474"/>
    <lineage>
        <taxon>Eukaryota</taxon>
        <taxon>Sar</taxon>
        <taxon>Alveolata</taxon>
        <taxon>Colpodellida</taxon>
        <taxon>Chromeraceae</taxon>
        <taxon>Chromera</taxon>
    </lineage>
</organism>
<dbReference type="PROSITE" id="PS50084">
    <property type="entry name" value="KH_TYPE_1"/>
    <property type="match status" value="2"/>
</dbReference>
<feature type="compositionally biased region" description="Low complexity" evidence="2">
    <location>
        <begin position="138"/>
        <end position="151"/>
    </location>
</feature>
<sequence>MGSEVDRLMCAIALLVWSEAEVHFVVDLCRTQNLTCKTGGFEALPHAFVLVLEGSRGNILHVLGSCGGKDIPLDFLVPEIVAELLRVSNHASMVEYLTRASLLFSGHALRDSRVVGSRVTLSVRGDRNAKMAACQSLVSLLPPTPPETTSLADGSKPRSHTSTTAASPTDLHPPHRNSGSLHPMHPHGATDNSRRDSEERSSFFPSTWQHPQHTQAQPDPQTLPYPQYPSAAVPDGFSRGAEREILHGGTGQSSRLPHTGAYSVGGRKAFFTSGGERALHTDNALQNSGGTRGAGDIGGEREGTVRETVFVPAYRTPRLVGNKGGCLRDLNSLSGATFFCGSDTDEHGYKPVFVSGGPEEVELGARILRNKLATWNALETNGPVSKQIAIPDPIVSMLIGAGGRRITELQLLSGAIISVSAPETRFERDVPPAPPHPQAVGDGPPPAGFPPDVCTTTVFPLHSPDGAITPPTSLPPQLPEAGATAASASALTAEMAGSGNTIRITFRLLSLVGTEEATVEAMRLVEDRVARDILLDSVQVPSLDSAETSLECGDSLAEGTLRTRRTTGNSVETSGRRDGGRAEADIREIAEGLELHSQPSKHGHLWASHSGEGESDAETVVPEEEEEVEGNRQVGEFERSTEVSRRMR</sequence>
<accession>A0A0G4F4B4</accession>
<keyword evidence="1" id="KW-0694">RNA-binding</keyword>
<feature type="compositionally biased region" description="Basic and acidic residues" evidence="2">
    <location>
        <begin position="574"/>
        <end position="594"/>
    </location>
</feature>
<keyword evidence="3" id="KW-0732">Signal</keyword>
<reference evidence="5" key="1">
    <citation type="submission" date="2014-11" db="EMBL/GenBank/DDBJ databases">
        <authorList>
            <person name="Otto D Thomas"/>
            <person name="Naeem Raeece"/>
        </authorList>
    </citation>
    <scope>NUCLEOTIDE SEQUENCE</scope>
</reference>
<dbReference type="Gene3D" id="3.30.310.210">
    <property type="match status" value="1"/>
</dbReference>
<feature type="region of interest" description="Disordered" evidence="2">
    <location>
        <begin position="138"/>
        <end position="236"/>
    </location>
</feature>